<keyword evidence="4" id="KW-1185">Reference proteome</keyword>
<reference evidence="3 4" key="1">
    <citation type="journal article" date="2018" name="Nat. Ecol. Evol.">
        <title>Pezizomycetes genomes reveal the molecular basis of ectomycorrhizal truffle lifestyle.</title>
        <authorList>
            <person name="Murat C."/>
            <person name="Payen T."/>
            <person name="Noel B."/>
            <person name="Kuo A."/>
            <person name="Morin E."/>
            <person name="Chen J."/>
            <person name="Kohler A."/>
            <person name="Krizsan K."/>
            <person name="Balestrini R."/>
            <person name="Da Silva C."/>
            <person name="Montanini B."/>
            <person name="Hainaut M."/>
            <person name="Levati E."/>
            <person name="Barry K.W."/>
            <person name="Belfiori B."/>
            <person name="Cichocki N."/>
            <person name="Clum A."/>
            <person name="Dockter R.B."/>
            <person name="Fauchery L."/>
            <person name="Guy J."/>
            <person name="Iotti M."/>
            <person name="Le Tacon F."/>
            <person name="Lindquist E.A."/>
            <person name="Lipzen A."/>
            <person name="Malagnac F."/>
            <person name="Mello A."/>
            <person name="Molinier V."/>
            <person name="Miyauchi S."/>
            <person name="Poulain J."/>
            <person name="Riccioni C."/>
            <person name="Rubini A."/>
            <person name="Sitrit Y."/>
            <person name="Splivallo R."/>
            <person name="Traeger S."/>
            <person name="Wang M."/>
            <person name="Zifcakova L."/>
            <person name="Wipf D."/>
            <person name="Zambonelli A."/>
            <person name="Paolocci F."/>
            <person name="Nowrousian M."/>
            <person name="Ottonello S."/>
            <person name="Baldrian P."/>
            <person name="Spatafora J.W."/>
            <person name="Henrissat B."/>
            <person name="Nagy L.G."/>
            <person name="Aury J.M."/>
            <person name="Wincker P."/>
            <person name="Grigoriev I.V."/>
            <person name="Bonfante P."/>
            <person name="Martin F.M."/>
        </authorList>
    </citation>
    <scope>NUCLEOTIDE SEQUENCE [LARGE SCALE GENOMIC DNA]</scope>
    <source>
        <strain evidence="3 4">RN42</strain>
    </source>
</reference>
<name>A0A3N4HQ14_ASCIM</name>
<proteinExistence type="predicted"/>
<evidence type="ECO:0000256" key="2">
    <source>
        <dbReference type="SAM" id="SignalP"/>
    </source>
</evidence>
<protein>
    <submittedName>
        <fullName evidence="3">Uncharacterized protein</fullName>
    </submittedName>
</protein>
<feature type="coiled-coil region" evidence="1">
    <location>
        <begin position="141"/>
        <end position="212"/>
    </location>
</feature>
<dbReference type="Proteomes" id="UP000275078">
    <property type="component" value="Unassembled WGS sequence"/>
</dbReference>
<keyword evidence="2" id="KW-0732">Signal</keyword>
<evidence type="ECO:0000256" key="1">
    <source>
        <dbReference type="SAM" id="Coils"/>
    </source>
</evidence>
<evidence type="ECO:0000313" key="4">
    <source>
        <dbReference type="Proteomes" id="UP000275078"/>
    </source>
</evidence>
<sequence length="222" mass="25889">MVRVAASIGLVAITLGAIASPVINQSQEKWDRYGKSSNIIGTLGVGYDQALRALKLMGKYLEGWRIEGQSIAGQYRAEKAREKERLEAEMKARFEAWTERQNAKLEEVKMICEAAREAAAARNRQQSFAERLPEIKRGILLDRRENNLRERELDLREKERLMRAERADLARERKEIDVSWRELGVAKESWALQERERDLQTLSWELEVAMRELERMSFGRRR</sequence>
<organism evidence="3 4">
    <name type="scientific">Ascobolus immersus RN42</name>
    <dbReference type="NCBI Taxonomy" id="1160509"/>
    <lineage>
        <taxon>Eukaryota</taxon>
        <taxon>Fungi</taxon>
        <taxon>Dikarya</taxon>
        <taxon>Ascomycota</taxon>
        <taxon>Pezizomycotina</taxon>
        <taxon>Pezizomycetes</taxon>
        <taxon>Pezizales</taxon>
        <taxon>Ascobolaceae</taxon>
        <taxon>Ascobolus</taxon>
    </lineage>
</organism>
<accession>A0A3N4HQ14</accession>
<keyword evidence="1" id="KW-0175">Coiled coil</keyword>
<feature type="signal peptide" evidence="2">
    <location>
        <begin position="1"/>
        <end position="19"/>
    </location>
</feature>
<feature type="chain" id="PRO_5018238186" evidence="2">
    <location>
        <begin position="20"/>
        <end position="222"/>
    </location>
</feature>
<evidence type="ECO:0000313" key="3">
    <source>
        <dbReference type="EMBL" id="RPA75066.1"/>
    </source>
</evidence>
<dbReference type="AlphaFoldDB" id="A0A3N4HQ14"/>
<gene>
    <name evidence="3" type="ORF">BJ508DRAFT_339257</name>
</gene>
<dbReference type="EMBL" id="ML119772">
    <property type="protein sequence ID" value="RPA75066.1"/>
    <property type="molecule type" value="Genomic_DNA"/>
</dbReference>